<evidence type="ECO:0000313" key="2">
    <source>
        <dbReference type="Proteomes" id="UP000789572"/>
    </source>
</evidence>
<reference evidence="1" key="1">
    <citation type="submission" date="2021-06" db="EMBL/GenBank/DDBJ databases">
        <authorList>
            <person name="Kallberg Y."/>
            <person name="Tangrot J."/>
            <person name="Rosling A."/>
        </authorList>
    </citation>
    <scope>NUCLEOTIDE SEQUENCE</scope>
    <source>
        <strain evidence="1">IA702</strain>
    </source>
</reference>
<name>A0A9N9DH71_9GLOM</name>
<dbReference type="EMBL" id="CAJVPJ010003514">
    <property type="protein sequence ID" value="CAG8641006.1"/>
    <property type="molecule type" value="Genomic_DNA"/>
</dbReference>
<organism evidence="1 2">
    <name type="scientific">Paraglomus occultum</name>
    <dbReference type="NCBI Taxonomy" id="144539"/>
    <lineage>
        <taxon>Eukaryota</taxon>
        <taxon>Fungi</taxon>
        <taxon>Fungi incertae sedis</taxon>
        <taxon>Mucoromycota</taxon>
        <taxon>Glomeromycotina</taxon>
        <taxon>Glomeromycetes</taxon>
        <taxon>Paraglomerales</taxon>
        <taxon>Paraglomeraceae</taxon>
        <taxon>Paraglomus</taxon>
    </lineage>
</organism>
<comment type="caution">
    <text evidence="1">The sequence shown here is derived from an EMBL/GenBank/DDBJ whole genome shotgun (WGS) entry which is preliminary data.</text>
</comment>
<evidence type="ECO:0000313" key="1">
    <source>
        <dbReference type="EMBL" id="CAG8641006.1"/>
    </source>
</evidence>
<feature type="non-terminal residue" evidence="1">
    <location>
        <position position="60"/>
    </location>
</feature>
<sequence>MTDTYQHIHTYQYKPPYHTITASWSNKSQLQTTLDDAYPAWTFDGLGTGRCFLYGTFYDK</sequence>
<proteinExistence type="predicted"/>
<dbReference type="Proteomes" id="UP000789572">
    <property type="component" value="Unassembled WGS sequence"/>
</dbReference>
<protein>
    <submittedName>
        <fullName evidence="1">4943_t:CDS:1</fullName>
    </submittedName>
</protein>
<keyword evidence="2" id="KW-1185">Reference proteome</keyword>
<accession>A0A9N9DH71</accession>
<gene>
    <name evidence="1" type="ORF">POCULU_LOCUS9419</name>
</gene>
<dbReference type="AlphaFoldDB" id="A0A9N9DH71"/>